<proteinExistence type="predicted"/>
<dbReference type="Gene3D" id="2.40.128.270">
    <property type="match status" value="1"/>
</dbReference>
<name>A0A5C7GGW5_9FLAO</name>
<dbReference type="InterPro" id="IPR053147">
    <property type="entry name" value="Hsp_HslJ-like"/>
</dbReference>
<dbReference type="EMBL" id="VRKQ01000010">
    <property type="protein sequence ID" value="TXG36906.1"/>
    <property type="molecule type" value="Genomic_DNA"/>
</dbReference>
<gene>
    <name evidence="2" type="ORF">FUA22_10050</name>
</gene>
<dbReference type="RefSeq" id="WP_147767897.1">
    <property type="nucleotide sequence ID" value="NZ_VRKQ01000010.1"/>
</dbReference>
<accession>A0A5C7GGW5</accession>
<dbReference type="PANTHER" id="PTHR35535">
    <property type="entry name" value="HEAT SHOCK PROTEIN HSLJ"/>
    <property type="match status" value="1"/>
</dbReference>
<dbReference type="Proteomes" id="UP000321080">
    <property type="component" value="Unassembled WGS sequence"/>
</dbReference>
<protein>
    <submittedName>
        <fullName evidence="2">META domain-containing protein</fullName>
    </submittedName>
</protein>
<sequence length="255" mass="29083">MKWILILFSVITMKTCDNQSVQKQVTMLNDTYNITTLNSKDVSDFKLNIAFYNSTKQVSGFSGCNRFFGSYTIEGKTLKLGPLASTRKMCPPEFNTIENEMLDILSKEITFSKENSFLRLLENKILLIEAVKKETRNQSMSFEYSQHSRGIYQNISINKKSITIKNKREGDVIVTGCSEEQWQKIMDAIEDIDIENIQNLEAPSQKRLYDGAAIAKLKVTFEGKIYETPIFDHGNPHAEIANLVKEILSIAQNIE</sequence>
<dbReference type="OrthoDB" id="880459at2"/>
<dbReference type="AlphaFoldDB" id="A0A5C7GGW5"/>
<reference evidence="2 3" key="1">
    <citation type="submission" date="2019-08" db="EMBL/GenBank/DDBJ databases">
        <title>Seonamhaeicola sediminis sp. nov., isolated from marine sediment.</title>
        <authorList>
            <person name="Cao W.R."/>
        </authorList>
    </citation>
    <scope>NUCLEOTIDE SEQUENCE [LARGE SCALE GENOMIC DNA]</scope>
    <source>
        <strain evidence="2 3">1505</strain>
    </source>
</reference>
<dbReference type="InterPro" id="IPR038670">
    <property type="entry name" value="HslJ-like_sf"/>
</dbReference>
<evidence type="ECO:0000313" key="2">
    <source>
        <dbReference type="EMBL" id="TXG36906.1"/>
    </source>
</evidence>
<comment type="caution">
    <text evidence="2">The sequence shown here is derived from an EMBL/GenBank/DDBJ whole genome shotgun (WGS) entry which is preliminary data.</text>
</comment>
<feature type="domain" description="DUF306" evidence="1">
    <location>
        <begin position="29"/>
        <end position="122"/>
    </location>
</feature>
<evidence type="ECO:0000259" key="1">
    <source>
        <dbReference type="Pfam" id="PF03724"/>
    </source>
</evidence>
<dbReference type="PANTHER" id="PTHR35535:SF1">
    <property type="entry name" value="HEAT SHOCK PROTEIN HSLJ"/>
    <property type="match status" value="1"/>
</dbReference>
<dbReference type="Pfam" id="PF03724">
    <property type="entry name" value="META"/>
    <property type="match status" value="1"/>
</dbReference>
<evidence type="ECO:0000313" key="3">
    <source>
        <dbReference type="Proteomes" id="UP000321080"/>
    </source>
</evidence>
<dbReference type="InterPro" id="IPR005184">
    <property type="entry name" value="DUF306_Meta_HslJ"/>
</dbReference>
<keyword evidence="3" id="KW-1185">Reference proteome</keyword>
<organism evidence="2 3">
    <name type="scientific">Seonamhaeicola maritimus</name>
    <dbReference type="NCBI Taxonomy" id="2591822"/>
    <lineage>
        <taxon>Bacteria</taxon>
        <taxon>Pseudomonadati</taxon>
        <taxon>Bacteroidota</taxon>
        <taxon>Flavobacteriia</taxon>
        <taxon>Flavobacteriales</taxon>
        <taxon>Flavobacteriaceae</taxon>
    </lineage>
</organism>